<dbReference type="Pfam" id="PF07885">
    <property type="entry name" value="Ion_trans_2"/>
    <property type="match status" value="2"/>
</dbReference>
<dbReference type="OMA" id="IRQVMHS"/>
<feature type="domain" description="Potassium channel" evidence="12">
    <location>
        <begin position="333"/>
        <end position="406"/>
    </location>
</feature>
<dbReference type="Proteomes" id="UP000002852">
    <property type="component" value="Unassembled WGS sequence"/>
</dbReference>
<dbReference type="PRINTS" id="PR01333">
    <property type="entry name" value="2POREKCHANEL"/>
</dbReference>
<dbReference type="Ensembl" id="ENSXMAT00000003769.2">
    <property type="protein sequence ID" value="ENSXMAP00000003764.2"/>
    <property type="gene ID" value="ENSXMAG00000003754.2"/>
</dbReference>
<dbReference type="HOGENOM" id="CLU_022504_5_3_1"/>
<keyword evidence="4" id="KW-0630">Potassium</keyword>
<dbReference type="GO" id="GO:0005886">
    <property type="term" value="C:plasma membrane"/>
    <property type="evidence" value="ECO:0007669"/>
    <property type="project" value="TreeGrafter"/>
</dbReference>
<feature type="transmembrane region" description="Helical" evidence="11">
    <location>
        <begin position="325"/>
        <end position="345"/>
    </location>
</feature>
<reference evidence="14" key="2">
    <citation type="journal article" date="2013" name="Nat. Genet.">
        <title>The genome of the platyfish, Xiphophorus maculatus, provides insights into evolutionary adaptation and several complex traits.</title>
        <authorList>
            <person name="Schartl M."/>
            <person name="Walter R.B."/>
            <person name="Shen Y."/>
            <person name="Garcia T."/>
            <person name="Catchen J."/>
            <person name="Amores A."/>
            <person name="Braasch I."/>
            <person name="Chalopin D."/>
            <person name="Volff J.N."/>
            <person name="Lesch K.P."/>
            <person name="Bisazza A."/>
            <person name="Minx P."/>
            <person name="Hillier L."/>
            <person name="Wilson R.K."/>
            <person name="Fuerstenberg S."/>
            <person name="Boore J."/>
            <person name="Searle S."/>
            <person name="Postlethwait J.H."/>
            <person name="Warren W.C."/>
        </authorList>
    </citation>
    <scope>NUCLEOTIDE SEQUENCE [LARGE SCALE GENOMIC DNA]</scope>
    <source>
        <strain evidence="14">JP 163 A</strain>
    </source>
</reference>
<reference evidence="14" key="1">
    <citation type="submission" date="2012-01" db="EMBL/GenBank/DDBJ databases">
        <authorList>
            <person name="Walter R."/>
            <person name="Schartl M."/>
            <person name="Warren W."/>
        </authorList>
    </citation>
    <scope>NUCLEOTIDE SEQUENCE [LARGE SCALE GENOMIC DNA]</scope>
    <source>
        <strain evidence="14">JP 163 A</strain>
    </source>
</reference>
<feature type="region of interest" description="Disordered" evidence="10">
    <location>
        <begin position="1"/>
        <end position="21"/>
    </location>
</feature>
<keyword evidence="7 11" id="KW-0472">Membrane</keyword>
<dbReference type="InParanoid" id="M3ZNH1"/>
<evidence type="ECO:0000256" key="3">
    <source>
        <dbReference type="ARBA" id="ARBA00022692"/>
    </source>
</evidence>
<dbReference type="AlphaFoldDB" id="M3ZNH1"/>
<evidence type="ECO:0000256" key="11">
    <source>
        <dbReference type="SAM" id="Phobius"/>
    </source>
</evidence>
<evidence type="ECO:0000256" key="8">
    <source>
        <dbReference type="ARBA" id="ARBA00023303"/>
    </source>
</evidence>
<reference evidence="13" key="4">
    <citation type="submission" date="2025-09" db="UniProtKB">
        <authorList>
            <consortium name="Ensembl"/>
        </authorList>
    </citation>
    <scope>IDENTIFICATION</scope>
    <source>
        <strain evidence="13">JP 163 A</strain>
    </source>
</reference>
<evidence type="ECO:0000256" key="5">
    <source>
        <dbReference type="ARBA" id="ARBA00022989"/>
    </source>
</evidence>
<dbReference type="Gene3D" id="1.10.287.70">
    <property type="match status" value="1"/>
</dbReference>
<evidence type="ECO:0000256" key="4">
    <source>
        <dbReference type="ARBA" id="ARBA00022958"/>
    </source>
</evidence>
<keyword evidence="14" id="KW-1185">Reference proteome</keyword>
<evidence type="ECO:0000256" key="7">
    <source>
        <dbReference type="ARBA" id="ARBA00023136"/>
    </source>
</evidence>
<evidence type="ECO:0000256" key="1">
    <source>
        <dbReference type="ARBA" id="ARBA00004141"/>
    </source>
</evidence>
<evidence type="ECO:0000313" key="13">
    <source>
        <dbReference type="Ensembl" id="ENSXMAP00000003764.2"/>
    </source>
</evidence>
<feature type="domain" description="Potassium channel" evidence="12">
    <location>
        <begin position="138"/>
        <end position="203"/>
    </location>
</feature>
<name>M3ZNH1_XIPMA</name>
<keyword evidence="6 9" id="KW-0406">Ion transport</keyword>
<evidence type="ECO:0000256" key="9">
    <source>
        <dbReference type="RuleBase" id="RU003857"/>
    </source>
</evidence>
<feature type="transmembrane region" description="Helical" evidence="11">
    <location>
        <begin position="357"/>
        <end position="374"/>
    </location>
</feature>
<feature type="transmembrane region" description="Helical" evidence="11">
    <location>
        <begin position="182"/>
        <end position="206"/>
    </location>
</feature>
<feature type="transmembrane region" description="Helical" evidence="11">
    <location>
        <begin position="149"/>
        <end position="170"/>
    </location>
</feature>
<dbReference type="InterPro" id="IPR013099">
    <property type="entry name" value="K_chnl_dom"/>
</dbReference>
<dbReference type="SUPFAM" id="SSF81324">
    <property type="entry name" value="Voltage-gated potassium channels"/>
    <property type="match status" value="2"/>
</dbReference>
<accession>M3ZNH1</accession>
<comment type="subcellular location">
    <subcellularLocation>
        <location evidence="1">Membrane</location>
        <topology evidence="1">Multi-pass membrane protein</topology>
    </subcellularLocation>
</comment>
<feature type="transmembrane region" description="Helical" evidence="11">
    <location>
        <begin position="381"/>
        <end position="399"/>
    </location>
</feature>
<dbReference type="GO" id="GO:0015271">
    <property type="term" value="F:outward rectifier potassium channel activity"/>
    <property type="evidence" value="ECO:0007669"/>
    <property type="project" value="TreeGrafter"/>
</dbReference>
<organism evidence="13 14">
    <name type="scientific">Xiphophorus maculatus</name>
    <name type="common">Southern platyfish</name>
    <name type="synonym">Platypoecilus maculatus</name>
    <dbReference type="NCBI Taxonomy" id="8083"/>
    <lineage>
        <taxon>Eukaryota</taxon>
        <taxon>Metazoa</taxon>
        <taxon>Chordata</taxon>
        <taxon>Craniata</taxon>
        <taxon>Vertebrata</taxon>
        <taxon>Euteleostomi</taxon>
        <taxon>Actinopterygii</taxon>
        <taxon>Neopterygii</taxon>
        <taxon>Teleostei</taxon>
        <taxon>Neoteleostei</taxon>
        <taxon>Acanthomorphata</taxon>
        <taxon>Ovalentaria</taxon>
        <taxon>Atherinomorphae</taxon>
        <taxon>Cyprinodontiformes</taxon>
        <taxon>Poeciliidae</taxon>
        <taxon>Poeciliinae</taxon>
        <taxon>Xiphophorus</taxon>
    </lineage>
</organism>
<dbReference type="GO" id="GO:0022841">
    <property type="term" value="F:potassium ion leak channel activity"/>
    <property type="evidence" value="ECO:0007669"/>
    <property type="project" value="TreeGrafter"/>
</dbReference>
<sequence>MHAILLPTASGKKKKKKNLMKKKQRHLLNAAGETDRQTDGRMTVSGQTAVLHETWPGRCRARFWRLFPHLTLCCALVAYTMLGALVFMQVEGGRKSSTEQEYRNFLSSIVKMVQNDTNNKSCTLNQTVSKVVVKMQDFKSVWFQSPSRWNLFGSVFFCCTILSTVGYGEIYPVTLLGKALCIIYAMVGIPLMLLVILDVGDFLALVMSKAYNRARALFKTWSRWRTRRRRPWSNRRTLDDGTLLRQPLDIRQVLNTQADVRHKSIHLQNNKEIFEKLLARDNLMRKDPLLRSLSCPELEQMPQPPSEFAIWDFSGLGNVMEDFDVPFILILFIVFAYICFGGIILPLWEPQIEGFDSFYFCFITLTTIGFGDIIPKDSKCFWITSLFFVVGMSIMSMAFKLSQNRIVSFYRNCIRFIGRANAETTENVEKK</sequence>
<evidence type="ECO:0000256" key="6">
    <source>
        <dbReference type="ARBA" id="ARBA00023065"/>
    </source>
</evidence>
<dbReference type="GeneTree" id="ENSGT00940000165789"/>
<protein>
    <submittedName>
        <fullName evidence="13">Potassium two pore domain channel subfamily K member 18</fullName>
    </submittedName>
</protein>
<dbReference type="InterPro" id="IPR003280">
    <property type="entry name" value="2pore_dom_K_chnl"/>
</dbReference>
<dbReference type="PANTHER" id="PTHR11003">
    <property type="entry name" value="POTASSIUM CHANNEL, SUBFAMILY K"/>
    <property type="match status" value="1"/>
</dbReference>
<dbReference type="eggNOG" id="KOG1418">
    <property type="taxonomic scope" value="Eukaryota"/>
</dbReference>
<evidence type="ECO:0000259" key="12">
    <source>
        <dbReference type="Pfam" id="PF07885"/>
    </source>
</evidence>
<comment type="similarity">
    <text evidence="9">Belongs to the two pore domain potassium channel (TC 1.A.1.8) family.</text>
</comment>
<dbReference type="STRING" id="8083.ENSXMAP00000003764"/>
<dbReference type="PANTHER" id="PTHR11003:SF346">
    <property type="entry name" value="POTASSIUM CHANNEL SUBFAMILY K MEMBER 18"/>
    <property type="match status" value="1"/>
</dbReference>
<keyword evidence="8 9" id="KW-0407">Ion channel</keyword>
<evidence type="ECO:0000256" key="10">
    <source>
        <dbReference type="SAM" id="MobiDB-lite"/>
    </source>
</evidence>
<feature type="transmembrane region" description="Helical" evidence="11">
    <location>
        <begin position="66"/>
        <end position="87"/>
    </location>
</feature>
<reference evidence="13" key="3">
    <citation type="submission" date="2025-08" db="UniProtKB">
        <authorList>
            <consortium name="Ensembl"/>
        </authorList>
    </citation>
    <scope>IDENTIFICATION</scope>
    <source>
        <strain evidence="13">JP 163 A</strain>
    </source>
</reference>
<feature type="compositionally biased region" description="Basic residues" evidence="10">
    <location>
        <begin position="11"/>
        <end position="21"/>
    </location>
</feature>
<evidence type="ECO:0000256" key="2">
    <source>
        <dbReference type="ARBA" id="ARBA00022448"/>
    </source>
</evidence>
<dbReference type="GO" id="GO:0030322">
    <property type="term" value="P:stabilization of membrane potential"/>
    <property type="evidence" value="ECO:0007669"/>
    <property type="project" value="TreeGrafter"/>
</dbReference>
<keyword evidence="2 9" id="KW-0813">Transport</keyword>
<evidence type="ECO:0000313" key="14">
    <source>
        <dbReference type="Proteomes" id="UP000002852"/>
    </source>
</evidence>
<keyword evidence="3 9" id="KW-0812">Transmembrane</keyword>
<proteinExistence type="inferred from homology"/>
<keyword evidence="5 11" id="KW-1133">Transmembrane helix</keyword>